<keyword evidence="2" id="KW-1185">Reference proteome</keyword>
<gene>
    <name evidence="1" type="ORF">P3T76_001298</name>
</gene>
<proteinExistence type="predicted"/>
<dbReference type="Proteomes" id="UP001259832">
    <property type="component" value="Unassembled WGS sequence"/>
</dbReference>
<accession>A0AAD9LRV1</accession>
<dbReference type="AlphaFoldDB" id="A0AAD9LRV1"/>
<protein>
    <submittedName>
        <fullName evidence="1">Uncharacterized protein</fullName>
    </submittedName>
</protein>
<evidence type="ECO:0000313" key="2">
    <source>
        <dbReference type="Proteomes" id="UP001259832"/>
    </source>
</evidence>
<comment type="caution">
    <text evidence="1">The sequence shown here is derived from an EMBL/GenBank/DDBJ whole genome shotgun (WGS) entry which is preliminary data.</text>
</comment>
<evidence type="ECO:0000313" key="1">
    <source>
        <dbReference type="EMBL" id="KAK1947288.1"/>
    </source>
</evidence>
<dbReference type="EMBL" id="JASMQC010000002">
    <property type="protein sequence ID" value="KAK1947288.1"/>
    <property type="molecule type" value="Genomic_DNA"/>
</dbReference>
<sequence length="62" mass="6959">MPKNNYDDDDDDDLLMALQSMEPCGNCGTEGAKIPCMSGCGEVFYCSRVSWLDRDLTLKRMC</sequence>
<name>A0AAD9LRV1_9STRA</name>
<organism evidence="1 2">
    <name type="scientific">Phytophthora citrophthora</name>
    <dbReference type="NCBI Taxonomy" id="4793"/>
    <lineage>
        <taxon>Eukaryota</taxon>
        <taxon>Sar</taxon>
        <taxon>Stramenopiles</taxon>
        <taxon>Oomycota</taxon>
        <taxon>Peronosporomycetes</taxon>
        <taxon>Peronosporales</taxon>
        <taxon>Peronosporaceae</taxon>
        <taxon>Phytophthora</taxon>
    </lineage>
</organism>
<reference evidence="1" key="1">
    <citation type="submission" date="2023-08" db="EMBL/GenBank/DDBJ databases">
        <title>Reference Genome Resource for the Citrus Pathogen Phytophthora citrophthora.</title>
        <authorList>
            <person name="Moller H."/>
            <person name="Coetzee B."/>
            <person name="Rose L.J."/>
            <person name="Van Niekerk J.M."/>
        </authorList>
    </citation>
    <scope>NUCLEOTIDE SEQUENCE</scope>
    <source>
        <strain evidence="1">STE-U-9442</strain>
    </source>
</reference>